<keyword evidence="2" id="KW-0812">Transmembrane</keyword>
<keyword evidence="4" id="KW-1185">Reference proteome</keyword>
<keyword evidence="2" id="KW-1133">Transmembrane helix</keyword>
<feature type="transmembrane region" description="Helical" evidence="2">
    <location>
        <begin position="12"/>
        <end position="31"/>
    </location>
</feature>
<reference evidence="3 4" key="1">
    <citation type="submission" date="2022-05" db="EMBL/GenBank/DDBJ databases">
        <title>Microbulbifer sp. nov., isolated from sponge.</title>
        <authorList>
            <person name="Gao L."/>
        </authorList>
    </citation>
    <scope>NUCLEOTIDE SEQUENCE [LARGE SCALE GENOMIC DNA]</scope>
    <source>
        <strain evidence="3 4">MI-G</strain>
    </source>
</reference>
<accession>A0ABY9E965</accession>
<organism evidence="3 4">
    <name type="scientific">Microbulbifer spongiae</name>
    <dbReference type="NCBI Taxonomy" id="2944933"/>
    <lineage>
        <taxon>Bacteria</taxon>
        <taxon>Pseudomonadati</taxon>
        <taxon>Pseudomonadota</taxon>
        <taxon>Gammaproteobacteria</taxon>
        <taxon>Cellvibrionales</taxon>
        <taxon>Microbulbiferaceae</taxon>
        <taxon>Microbulbifer</taxon>
    </lineage>
</organism>
<protein>
    <submittedName>
        <fullName evidence="3">DUF3149 domain-containing protein</fullName>
    </submittedName>
</protein>
<name>A0ABY9E965_9GAMM</name>
<dbReference type="InterPro" id="IPR021494">
    <property type="entry name" value="DUF3149"/>
</dbReference>
<feature type="compositionally biased region" description="Basic and acidic residues" evidence="1">
    <location>
        <begin position="44"/>
        <end position="60"/>
    </location>
</feature>
<proteinExistence type="predicted"/>
<dbReference type="EMBL" id="CP098023">
    <property type="protein sequence ID" value="WKD49599.1"/>
    <property type="molecule type" value="Genomic_DNA"/>
</dbReference>
<dbReference type="Pfam" id="PF11346">
    <property type="entry name" value="DUF3149"/>
    <property type="match status" value="1"/>
</dbReference>
<feature type="region of interest" description="Disordered" evidence="1">
    <location>
        <begin position="44"/>
        <end position="66"/>
    </location>
</feature>
<evidence type="ECO:0000313" key="3">
    <source>
        <dbReference type="EMBL" id="WKD49599.1"/>
    </source>
</evidence>
<keyword evidence="2" id="KW-0472">Membrane</keyword>
<evidence type="ECO:0000256" key="2">
    <source>
        <dbReference type="SAM" id="Phobius"/>
    </source>
</evidence>
<evidence type="ECO:0000256" key="1">
    <source>
        <dbReference type="SAM" id="MobiDB-lite"/>
    </source>
</evidence>
<gene>
    <name evidence="3" type="ORF">M8T91_17180</name>
</gene>
<evidence type="ECO:0000313" key="4">
    <source>
        <dbReference type="Proteomes" id="UP001321520"/>
    </source>
</evidence>
<dbReference type="RefSeq" id="WP_301415452.1">
    <property type="nucleotide sequence ID" value="NZ_CP098023.1"/>
</dbReference>
<sequence length="66" mass="7237">MGALVDLFTSFSGLLSLAVIGFMLLMAVFLFRWVGNNVRKSLAEQERRTQGSKSSPDKQTDTAVSL</sequence>
<dbReference type="Proteomes" id="UP001321520">
    <property type="component" value="Chromosome"/>
</dbReference>